<evidence type="ECO:0000313" key="2">
    <source>
        <dbReference type="Proteomes" id="UP001230649"/>
    </source>
</evidence>
<keyword evidence="2" id="KW-1185">Reference proteome</keyword>
<gene>
    <name evidence="1" type="ORF">QFC20_005448</name>
</gene>
<evidence type="ECO:0000313" key="1">
    <source>
        <dbReference type="EMBL" id="KAJ9100380.1"/>
    </source>
</evidence>
<comment type="caution">
    <text evidence="1">The sequence shown here is derived from an EMBL/GenBank/DDBJ whole genome shotgun (WGS) entry which is preliminary data.</text>
</comment>
<dbReference type="EMBL" id="JASBWS010000075">
    <property type="protein sequence ID" value="KAJ9100380.1"/>
    <property type="molecule type" value="Genomic_DNA"/>
</dbReference>
<reference evidence="1" key="1">
    <citation type="submission" date="2023-04" db="EMBL/GenBank/DDBJ databases">
        <title>Draft Genome sequencing of Naganishia species isolated from polar environments using Oxford Nanopore Technology.</title>
        <authorList>
            <person name="Leo P."/>
            <person name="Venkateswaran K."/>
        </authorList>
    </citation>
    <scope>NUCLEOTIDE SEQUENCE</scope>
    <source>
        <strain evidence="1">MNA-CCFEE 5262</strain>
    </source>
</reference>
<proteinExistence type="predicted"/>
<sequence length="146" mass="15934">MPSPTGITLAASPPTRPLKCAYVTFLLTSPSYLPGILVLAHSLRHPPTQPNAPSAYPLIVAVNPALPEECVKALEEAGVQVRRVEPLVPRGRVTTIAERFVDTWTKLRVWGMEEFDAFLRAKRRKHVKSSEKATARKGRLVAGGAS</sequence>
<protein>
    <submittedName>
        <fullName evidence="1">Uncharacterized protein</fullName>
    </submittedName>
</protein>
<organism evidence="1 2">
    <name type="scientific">Naganishia adeliensis</name>
    <dbReference type="NCBI Taxonomy" id="92952"/>
    <lineage>
        <taxon>Eukaryota</taxon>
        <taxon>Fungi</taxon>
        <taxon>Dikarya</taxon>
        <taxon>Basidiomycota</taxon>
        <taxon>Agaricomycotina</taxon>
        <taxon>Tremellomycetes</taxon>
        <taxon>Filobasidiales</taxon>
        <taxon>Filobasidiaceae</taxon>
        <taxon>Naganishia</taxon>
    </lineage>
</organism>
<dbReference type="Proteomes" id="UP001230649">
    <property type="component" value="Unassembled WGS sequence"/>
</dbReference>
<accession>A0ACC2VNA1</accession>
<name>A0ACC2VNA1_9TREE</name>